<proteinExistence type="predicted"/>
<evidence type="ECO:0000313" key="1">
    <source>
        <dbReference type="EMBL" id="BBJ31340.1"/>
    </source>
</evidence>
<reference evidence="1 2" key="1">
    <citation type="submission" date="2019-04" db="EMBL/GenBank/DDBJ databases">
        <title>Draft genome sequence of Rickettsia asiatica Maytaro1284.</title>
        <authorList>
            <person name="Thu M."/>
            <person name="Qiu Y."/>
            <person name="Nakao R."/>
        </authorList>
    </citation>
    <scope>NUCLEOTIDE SEQUENCE [LARGE SCALE GENOMIC DNA]</scope>
    <source>
        <strain evidence="1 2">Maytaro1284</strain>
    </source>
</reference>
<dbReference type="AlphaFoldDB" id="A0A510G6W1"/>
<sequence>MGKEKKKVRFAEEPQVKEFLQDQEATEVDLIRGRVINIYDKGGYLSRINW</sequence>
<evidence type="ECO:0000313" key="2">
    <source>
        <dbReference type="Proteomes" id="UP000321183"/>
    </source>
</evidence>
<protein>
    <submittedName>
        <fullName evidence="1">Uncharacterized protein</fullName>
    </submittedName>
</protein>
<dbReference type="EMBL" id="AP019563">
    <property type="protein sequence ID" value="BBJ31340.1"/>
    <property type="molecule type" value="Genomic_DNA"/>
</dbReference>
<organism evidence="1 2">
    <name type="scientific">Rickettsia asiatica</name>
    <dbReference type="NCBI Taxonomy" id="238800"/>
    <lineage>
        <taxon>Bacteria</taxon>
        <taxon>Pseudomonadati</taxon>
        <taxon>Pseudomonadota</taxon>
        <taxon>Alphaproteobacteria</taxon>
        <taxon>Rickettsiales</taxon>
        <taxon>Rickettsiaceae</taxon>
        <taxon>Rickettsieae</taxon>
        <taxon>Rickettsia</taxon>
        <taxon>spotted fever group</taxon>
    </lineage>
</organism>
<accession>A0A510G6W1</accession>
<name>A0A510G6W1_9RICK</name>
<dbReference type="RefSeq" id="WP_172616112.1">
    <property type="nucleotide sequence ID" value="NZ_AP019563.1"/>
</dbReference>
<gene>
    <name evidence="1" type="ORF">RAS_04490</name>
</gene>
<dbReference type="KEGG" id="ras:RAS_04490"/>
<dbReference type="Proteomes" id="UP000321183">
    <property type="component" value="Chromosome"/>
</dbReference>
<keyword evidence="2" id="KW-1185">Reference proteome</keyword>